<reference evidence="1 2" key="1">
    <citation type="journal article" date="2015" name="Genome Announc.">
        <title>Genome Sequence of Mushroom Soft-Rot Pathogen Janthinobacterium agaricidamnosum.</title>
        <authorList>
            <person name="Graupner K."/>
            <person name="Lackner G."/>
            <person name="Hertweck C."/>
        </authorList>
    </citation>
    <scope>NUCLEOTIDE SEQUENCE [LARGE SCALE GENOMIC DNA]</scope>
    <source>
        <strain evidence="2">NBRC 102515 / DSM 9628</strain>
    </source>
</reference>
<dbReference type="KEGG" id="jag:GJA_3028"/>
<dbReference type="RefSeq" id="WP_038493228.1">
    <property type="nucleotide sequence ID" value="NZ_BCTH01000081.1"/>
</dbReference>
<keyword evidence="2" id="KW-1185">Reference proteome</keyword>
<dbReference type="InterPro" id="IPR021333">
    <property type="entry name" value="DUF2946"/>
</dbReference>
<dbReference type="Pfam" id="PF11162">
    <property type="entry name" value="DUF2946"/>
    <property type="match status" value="1"/>
</dbReference>
<protein>
    <recommendedName>
        <fullName evidence="3">DUF2946 domain-containing protein</fullName>
    </recommendedName>
</protein>
<dbReference type="AlphaFoldDB" id="W0V498"/>
<evidence type="ECO:0000313" key="1">
    <source>
        <dbReference type="EMBL" id="CDG83654.1"/>
    </source>
</evidence>
<name>W0V498_9BURK</name>
<gene>
    <name evidence="1" type="ORF">GJA_3028</name>
</gene>
<dbReference type="PATRIC" id="fig|1349767.4.peg.4736"/>
<dbReference type="HOGENOM" id="CLU_2106976_0_0_4"/>
<organism evidence="1 2">
    <name type="scientific">Janthinobacterium agaricidamnosum NBRC 102515 = DSM 9628</name>
    <dbReference type="NCBI Taxonomy" id="1349767"/>
    <lineage>
        <taxon>Bacteria</taxon>
        <taxon>Pseudomonadati</taxon>
        <taxon>Pseudomonadota</taxon>
        <taxon>Betaproteobacteria</taxon>
        <taxon>Burkholderiales</taxon>
        <taxon>Oxalobacteraceae</taxon>
        <taxon>Janthinobacterium</taxon>
    </lineage>
</organism>
<sequence>MRTPAKLVKLLLQFLVLAILVNTLAPVFLHMRRDAASPAGLIEICSADGFKAFRPISSDQPDHQLDPHADHCALCVTRVDPVTPSLSLPQLLLVTVGLAYLPPLLRQAPKSLFVWAASQARAPPAAI</sequence>
<proteinExistence type="predicted"/>
<accession>W0V498</accession>
<evidence type="ECO:0008006" key="3">
    <source>
        <dbReference type="Google" id="ProtNLM"/>
    </source>
</evidence>
<dbReference type="EMBL" id="HG322949">
    <property type="protein sequence ID" value="CDG83654.1"/>
    <property type="molecule type" value="Genomic_DNA"/>
</dbReference>
<dbReference type="STRING" id="1349767.GJA_3028"/>
<evidence type="ECO:0000313" key="2">
    <source>
        <dbReference type="Proteomes" id="UP000027604"/>
    </source>
</evidence>
<dbReference type="Proteomes" id="UP000027604">
    <property type="component" value="Chromosome I"/>
</dbReference>